<dbReference type="InterPro" id="IPR023393">
    <property type="entry name" value="START-like_dom_sf"/>
</dbReference>
<dbReference type="PANTHER" id="PTHR36166:SF1">
    <property type="entry name" value="SRPBCC DOMAIN-CONTAINING PROTEIN"/>
    <property type="match status" value="1"/>
</dbReference>
<name>A0A7K3LYG6_9ACTN</name>
<reference evidence="1 2" key="1">
    <citation type="submission" date="2019-11" db="EMBL/GenBank/DDBJ databases">
        <authorList>
            <person name="Li X.-J."/>
            <person name="Feng X.-M."/>
        </authorList>
    </citation>
    <scope>NUCLEOTIDE SEQUENCE [LARGE SCALE GENOMIC DNA]</scope>
    <source>
        <strain evidence="1 2">XMNu-373</strain>
    </source>
</reference>
<dbReference type="CDD" id="cd07822">
    <property type="entry name" value="SRPBCC_4"/>
    <property type="match status" value="1"/>
</dbReference>
<dbReference type="RefSeq" id="WP_162448674.1">
    <property type="nucleotide sequence ID" value="NZ_WLZY01000001.1"/>
</dbReference>
<dbReference type="Pfam" id="PF10604">
    <property type="entry name" value="Polyketide_cyc2"/>
    <property type="match status" value="1"/>
</dbReference>
<dbReference type="InterPro" id="IPR019587">
    <property type="entry name" value="Polyketide_cyclase/dehydratase"/>
</dbReference>
<keyword evidence="2" id="KW-1185">Reference proteome</keyword>
<evidence type="ECO:0000313" key="1">
    <source>
        <dbReference type="EMBL" id="NDL56030.1"/>
    </source>
</evidence>
<dbReference type="Proteomes" id="UP000460435">
    <property type="component" value="Unassembled WGS sequence"/>
</dbReference>
<dbReference type="Gene3D" id="3.30.530.20">
    <property type="match status" value="1"/>
</dbReference>
<proteinExistence type="predicted"/>
<dbReference type="SUPFAM" id="SSF55961">
    <property type="entry name" value="Bet v1-like"/>
    <property type="match status" value="1"/>
</dbReference>
<comment type="caution">
    <text evidence="1">The sequence shown here is derived from an EMBL/GenBank/DDBJ whole genome shotgun (WGS) entry which is preliminary data.</text>
</comment>
<evidence type="ECO:0000313" key="2">
    <source>
        <dbReference type="Proteomes" id="UP000460435"/>
    </source>
</evidence>
<protein>
    <submittedName>
        <fullName evidence="1">SRPBCC domain-containing protein</fullName>
    </submittedName>
</protein>
<sequence>MLYRVLLITLGSIVVLGAGLYGWSRVSPTEIHTEIEIDAPVEDVWHVLTGFSEYEEWNPFMVKASGEAQVGETLVNTLVTDGSTMTIKPQVTVADPGQELRWLGRFVLPGVVEGEHYFLLEPTSDNGTRLVHGETFTGMLVPFAGGMLDVGNEFELMNQALKARAEGLTH</sequence>
<organism evidence="1 2">
    <name type="scientific">Phytoactinopolyspora mesophila</name>
    <dbReference type="NCBI Taxonomy" id="2650750"/>
    <lineage>
        <taxon>Bacteria</taxon>
        <taxon>Bacillati</taxon>
        <taxon>Actinomycetota</taxon>
        <taxon>Actinomycetes</taxon>
        <taxon>Jiangellales</taxon>
        <taxon>Jiangellaceae</taxon>
        <taxon>Phytoactinopolyspora</taxon>
    </lineage>
</organism>
<dbReference type="EMBL" id="WLZY01000001">
    <property type="protein sequence ID" value="NDL56030.1"/>
    <property type="molecule type" value="Genomic_DNA"/>
</dbReference>
<accession>A0A7K3LYG6</accession>
<dbReference type="AlphaFoldDB" id="A0A7K3LYG6"/>
<dbReference type="PANTHER" id="PTHR36166">
    <property type="entry name" value="CHROMOSOME 9, WHOLE GENOME SHOTGUN SEQUENCE"/>
    <property type="match status" value="1"/>
</dbReference>
<gene>
    <name evidence="1" type="ORF">F7O44_02975</name>
</gene>